<keyword evidence="4 5" id="KW-0413">Isomerase</keyword>
<dbReference type="PANTHER" id="PTHR31735">
    <property type="entry name" value="VACUOLAR MEMBRANE PROTEIN YPL162C"/>
    <property type="match status" value="1"/>
</dbReference>
<comment type="caution">
    <text evidence="10">The sequence shown here is derived from an EMBL/GenBank/DDBJ whole genome shotgun (WGS) entry which is preliminary data.</text>
</comment>
<dbReference type="Proteomes" id="UP000800093">
    <property type="component" value="Unassembled WGS sequence"/>
</dbReference>
<evidence type="ECO:0000256" key="7">
    <source>
        <dbReference type="SAM" id="Phobius"/>
    </source>
</evidence>
<name>A0A9P4KGS8_9PLEO</name>
<evidence type="ECO:0000256" key="3">
    <source>
        <dbReference type="ARBA" id="ARBA00023110"/>
    </source>
</evidence>
<dbReference type="GO" id="GO:0016020">
    <property type="term" value="C:membrane"/>
    <property type="evidence" value="ECO:0007669"/>
    <property type="project" value="TreeGrafter"/>
</dbReference>
<feature type="compositionally biased region" description="Basic and acidic residues" evidence="6">
    <location>
        <begin position="166"/>
        <end position="176"/>
    </location>
</feature>
<feature type="transmembrane region" description="Helical" evidence="7">
    <location>
        <begin position="281"/>
        <end position="303"/>
    </location>
</feature>
<keyword evidence="3 5" id="KW-0697">Rotamase</keyword>
<sequence>MRPFSTLFILPLTLLVPLISAQLGIEVTKPVDCTRKTETGDTISVHYRGTLQSDGTEFDSSYKHGPPFEFKLGAGQVIEGWDKGLLGMCIGEGRKLTVPPSLGYGNNQNGVIPAGSTLVFETELVGIEGVERERPTIGKPGLEGPGRPTIAEEHVPSRPTIAKPGESNKEEEKVEVSKPTPSPTPTPHPTPSPSPSPLASALVAEKPVTSAAVAAEPAKTTAAQASPMEEQDNGECHLLGPYALLVQGALGLLAVSSLIFKRWREHPRRPIKIWFFDVSKQVFGSALLHLANVLMSMLSSGTFDVAAKTKVQDEEGKQPNPCSFYLLNIAVDTTIGIPILVLLLKILHALASHTPLAHPPESIRSGNYGRPPRATWWLKQSIIYFIGLFGMKTCVFIIFQLLPWIAWVGDWALRWTEGNEAIQITFVMFVFPVIMNAVQYWIIDGFIKEKREEGYVGVGSEDEGDEEWLEGRRRGARGRDSREAERMGRRDNIEVVDEDSEDEPLKEANPTAVPWVFWCWVDGRVGNVIDLEAQSMTEFYPVQRTQIEERVLGLCDVRGGFGWNDLAMRRGEKRACCEVA</sequence>
<evidence type="ECO:0000259" key="9">
    <source>
        <dbReference type="PROSITE" id="PS50059"/>
    </source>
</evidence>
<proteinExistence type="predicted"/>
<keyword evidence="7" id="KW-0812">Transmembrane</keyword>
<evidence type="ECO:0000313" key="11">
    <source>
        <dbReference type="Proteomes" id="UP000800093"/>
    </source>
</evidence>
<evidence type="ECO:0000256" key="5">
    <source>
        <dbReference type="PROSITE-ProRule" id="PRU00277"/>
    </source>
</evidence>
<dbReference type="Pfam" id="PF00254">
    <property type="entry name" value="FKBP_C"/>
    <property type="match status" value="1"/>
</dbReference>
<dbReference type="AlphaFoldDB" id="A0A9P4KGS8"/>
<keyword evidence="7" id="KW-0472">Membrane</keyword>
<dbReference type="EC" id="5.2.1.8" evidence="2 5"/>
<dbReference type="OrthoDB" id="431202at2759"/>
<feature type="transmembrane region" description="Helical" evidence="7">
    <location>
        <begin position="239"/>
        <end position="260"/>
    </location>
</feature>
<organism evidence="10 11">
    <name type="scientific">Lojkania enalia</name>
    <dbReference type="NCBI Taxonomy" id="147567"/>
    <lineage>
        <taxon>Eukaryota</taxon>
        <taxon>Fungi</taxon>
        <taxon>Dikarya</taxon>
        <taxon>Ascomycota</taxon>
        <taxon>Pezizomycotina</taxon>
        <taxon>Dothideomycetes</taxon>
        <taxon>Pleosporomycetidae</taxon>
        <taxon>Pleosporales</taxon>
        <taxon>Pleosporales incertae sedis</taxon>
        <taxon>Lojkania</taxon>
    </lineage>
</organism>
<evidence type="ECO:0000256" key="2">
    <source>
        <dbReference type="ARBA" id="ARBA00013194"/>
    </source>
</evidence>
<keyword evidence="11" id="KW-1185">Reference proteome</keyword>
<dbReference type="PROSITE" id="PS50059">
    <property type="entry name" value="FKBP_PPIASE"/>
    <property type="match status" value="1"/>
</dbReference>
<evidence type="ECO:0000256" key="8">
    <source>
        <dbReference type="SAM" id="SignalP"/>
    </source>
</evidence>
<feature type="compositionally biased region" description="Low complexity" evidence="6">
    <location>
        <begin position="209"/>
        <end position="225"/>
    </location>
</feature>
<dbReference type="SUPFAM" id="SSF54534">
    <property type="entry name" value="FKBP-like"/>
    <property type="match status" value="1"/>
</dbReference>
<comment type="catalytic activity">
    <reaction evidence="1 5">
        <text>[protein]-peptidylproline (omega=180) = [protein]-peptidylproline (omega=0)</text>
        <dbReference type="Rhea" id="RHEA:16237"/>
        <dbReference type="Rhea" id="RHEA-COMP:10747"/>
        <dbReference type="Rhea" id="RHEA-COMP:10748"/>
        <dbReference type="ChEBI" id="CHEBI:83833"/>
        <dbReference type="ChEBI" id="CHEBI:83834"/>
        <dbReference type="EC" id="5.2.1.8"/>
    </reaction>
</comment>
<dbReference type="EMBL" id="ML986585">
    <property type="protein sequence ID" value="KAF2268852.1"/>
    <property type="molecule type" value="Genomic_DNA"/>
</dbReference>
<keyword evidence="7" id="KW-1133">Transmembrane helix</keyword>
<feature type="compositionally biased region" description="Pro residues" evidence="6">
    <location>
        <begin position="180"/>
        <end position="196"/>
    </location>
</feature>
<dbReference type="InterPro" id="IPR001179">
    <property type="entry name" value="PPIase_FKBP_dom"/>
</dbReference>
<dbReference type="Gene3D" id="3.10.50.40">
    <property type="match status" value="1"/>
</dbReference>
<protein>
    <recommendedName>
        <fullName evidence="2 5">peptidylprolyl isomerase</fullName>
        <ecNumber evidence="2 5">5.2.1.8</ecNumber>
    </recommendedName>
</protein>
<feature type="region of interest" description="Disordered" evidence="6">
    <location>
        <begin position="131"/>
        <end position="229"/>
    </location>
</feature>
<evidence type="ECO:0000256" key="6">
    <source>
        <dbReference type="SAM" id="MobiDB-lite"/>
    </source>
</evidence>
<feature type="domain" description="PPIase FKBP-type" evidence="9">
    <location>
        <begin position="40"/>
        <end position="128"/>
    </location>
</feature>
<feature type="transmembrane region" description="Helical" evidence="7">
    <location>
        <begin position="382"/>
        <end position="402"/>
    </location>
</feature>
<feature type="chain" id="PRO_5040117062" description="peptidylprolyl isomerase" evidence="8">
    <location>
        <begin position="22"/>
        <end position="580"/>
    </location>
</feature>
<feature type="signal peptide" evidence="8">
    <location>
        <begin position="1"/>
        <end position="21"/>
    </location>
</feature>
<dbReference type="InterPro" id="IPR046357">
    <property type="entry name" value="PPIase_dom_sf"/>
</dbReference>
<evidence type="ECO:0000256" key="4">
    <source>
        <dbReference type="ARBA" id="ARBA00023235"/>
    </source>
</evidence>
<evidence type="ECO:0000256" key="1">
    <source>
        <dbReference type="ARBA" id="ARBA00000971"/>
    </source>
</evidence>
<feature type="transmembrane region" description="Helical" evidence="7">
    <location>
        <begin position="323"/>
        <end position="344"/>
    </location>
</feature>
<gene>
    <name evidence="10" type="ORF">CC78DRAFT_565290</name>
</gene>
<dbReference type="GO" id="GO:0003755">
    <property type="term" value="F:peptidyl-prolyl cis-trans isomerase activity"/>
    <property type="evidence" value="ECO:0007669"/>
    <property type="project" value="UniProtKB-KW"/>
</dbReference>
<keyword evidence="8" id="KW-0732">Signal</keyword>
<dbReference type="PANTHER" id="PTHR31735:SF1">
    <property type="entry name" value="VACUOLAR MEMBRANE PROTEIN YPL162C"/>
    <property type="match status" value="1"/>
</dbReference>
<feature type="transmembrane region" description="Helical" evidence="7">
    <location>
        <begin position="422"/>
        <end position="443"/>
    </location>
</feature>
<reference evidence="11" key="1">
    <citation type="journal article" date="2020" name="Stud. Mycol.">
        <title>101 Dothideomycetes genomes: A test case for predicting lifestyles and emergence of pathogens.</title>
        <authorList>
            <person name="Haridas S."/>
            <person name="Albert R."/>
            <person name="Binder M."/>
            <person name="Bloem J."/>
            <person name="LaButti K."/>
            <person name="Salamov A."/>
            <person name="Andreopoulos B."/>
            <person name="Baker S."/>
            <person name="Barry K."/>
            <person name="Bills G."/>
            <person name="Bluhm B."/>
            <person name="Cannon C."/>
            <person name="Castanera R."/>
            <person name="Culley D."/>
            <person name="Daum C."/>
            <person name="Ezra D."/>
            <person name="Gonzalez J."/>
            <person name="Henrissat B."/>
            <person name="Kuo A."/>
            <person name="Liang C."/>
            <person name="Lipzen A."/>
            <person name="Lutzoni F."/>
            <person name="Magnuson J."/>
            <person name="Mondo S."/>
            <person name="Nolan M."/>
            <person name="Ohm R."/>
            <person name="Pangilinan J."/>
            <person name="Park H.-J."/>
            <person name="Ramirez L."/>
            <person name="Alfaro M."/>
            <person name="Sun H."/>
            <person name="Tritt A."/>
            <person name="Yoshinaga Y."/>
            <person name="Zwiers L.-H."/>
            <person name="Turgeon B."/>
            <person name="Goodwin S."/>
            <person name="Spatafora J."/>
            <person name="Crous P."/>
            <person name="Grigoriev I."/>
        </authorList>
    </citation>
    <scope>NUCLEOTIDE SEQUENCE [LARGE SCALE GENOMIC DNA]</scope>
    <source>
        <strain evidence="11">CBS 304.66</strain>
    </source>
</reference>
<accession>A0A9P4KGS8</accession>
<dbReference type="Pfam" id="PF12400">
    <property type="entry name" value="STIMATE"/>
    <property type="match status" value="1"/>
</dbReference>
<evidence type="ECO:0000313" key="10">
    <source>
        <dbReference type="EMBL" id="KAF2268852.1"/>
    </source>
</evidence>
<dbReference type="InterPro" id="IPR022127">
    <property type="entry name" value="STIMATE/YPL162C"/>
</dbReference>
<dbReference type="FunFam" id="3.10.50.40:FF:000006">
    <property type="entry name" value="Peptidyl-prolyl cis-trans isomerase"/>
    <property type="match status" value="1"/>
</dbReference>